<protein>
    <recommendedName>
        <fullName evidence="5">CUB domain-containing protein</fullName>
    </recommendedName>
</protein>
<evidence type="ECO:0000256" key="3">
    <source>
        <dbReference type="PROSITE-ProRule" id="PRU00059"/>
    </source>
</evidence>
<evidence type="ECO:0000256" key="4">
    <source>
        <dbReference type="SAM" id="SignalP"/>
    </source>
</evidence>
<dbReference type="PANTHER" id="PTHR24251:SF37">
    <property type="entry name" value="CUB DOMAIN-CONTAINING PROTEIN"/>
    <property type="match status" value="1"/>
</dbReference>
<gene>
    <name evidence="6" type="ORF">CVLEPA_LOCUS2266</name>
</gene>
<dbReference type="EMBL" id="CAWYQH010000001">
    <property type="protein sequence ID" value="CAK8672554.1"/>
    <property type="molecule type" value="Genomic_DNA"/>
</dbReference>
<proteinExistence type="predicted"/>
<feature type="signal peptide" evidence="4">
    <location>
        <begin position="1"/>
        <end position="20"/>
    </location>
</feature>
<dbReference type="Proteomes" id="UP001642483">
    <property type="component" value="Unassembled WGS sequence"/>
</dbReference>
<feature type="domain" description="CUB" evidence="5">
    <location>
        <begin position="298"/>
        <end position="410"/>
    </location>
</feature>
<comment type="caution">
    <text evidence="6">The sequence shown here is derived from an EMBL/GenBank/DDBJ whole genome shotgun (WGS) entry which is preliminary data.</text>
</comment>
<dbReference type="CDD" id="cd00041">
    <property type="entry name" value="CUB"/>
    <property type="match status" value="4"/>
</dbReference>
<dbReference type="Pfam" id="PF00431">
    <property type="entry name" value="CUB"/>
    <property type="match status" value="4"/>
</dbReference>
<dbReference type="InterPro" id="IPR000859">
    <property type="entry name" value="CUB_dom"/>
</dbReference>
<dbReference type="SMART" id="SM00042">
    <property type="entry name" value="CUB"/>
    <property type="match status" value="4"/>
</dbReference>
<evidence type="ECO:0000259" key="5">
    <source>
        <dbReference type="PROSITE" id="PS01180"/>
    </source>
</evidence>
<dbReference type="PROSITE" id="PS01180">
    <property type="entry name" value="CUB"/>
    <property type="match status" value="4"/>
</dbReference>
<feature type="domain" description="CUB" evidence="5">
    <location>
        <begin position="421"/>
        <end position="538"/>
    </location>
</feature>
<dbReference type="SUPFAM" id="SSF49854">
    <property type="entry name" value="Spermadhesin, CUB domain"/>
    <property type="match status" value="4"/>
</dbReference>
<feature type="domain" description="CUB" evidence="5">
    <location>
        <begin position="22"/>
        <end position="136"/>
    </location>
</feature>
<keyword evidence="2" id="KW-1015">Disulfide bond</keyword>
<feature type="chain" id="PRO_5046295240" description="CUB domain-containing protein" evidence="4">
    <location>
        <begin position="21"/>
        <end position="552"/>
    </location>
</feature>
<evidence type="ECO:0000313" key="7">
    <source>
        <dbReference type="Proteomes" id="UP001642483"/>
    </source>
</evidence>
<comment type="caution">
    <text evidence="3">Lacks conserved residue(s) required for the propagation of feature annotation.</text>
</comment>
<accession>A0ABP0EYJ4</accession>
<dbReference type="PANTHER" id="PTHR24251">
    <property type="entry name" value="OVOCHYMASE-RELATED"/>
    <property type="match status" value="1"/>
</dbReference>
<keyword evidence="7" id="KW-1185">Reference proteome</keyword>
<organism evidence="6 7">
    <name type="scientific">Clavelina lepadiformis</name>
    <name type="common">Light-bulb sea squirt</name>
    <name type="synonym">Ascidia lepadiformis</name>
    <dbReference type="NCBI Taxonomy" id="159417"/>
    <lineage>
        <taxon>Eukaryota</taxon>
        <taxon>Metazoa</taxon>
        <taxon>Chordata</taxon>
        <taxon>Tunicata</taxon>
        <taxon>Ascidiacea</taxon>
        <taxon>Aplousobranchia</taxon>
        <taxon>Clavelinidae</taxon>
        <taxon>Clavelina</taxon>
    </lineage>
</organism>
<dbReference type="InterPro" id="IPR035914">
    <property type="entry name" value="Sperma_CUB_dom_sf"/>
</dbReference>
<sequence length="552" mass="61359">MTHYLLIAAIVAIYAGEVHSQCNGSPELITVSRNVQTLSSPNYPSNYGNNLNCIWILQAPSGGQVEALILPAITEECCDYTLIRDGPSAASSIVVNWRGNASRSLNVISTFGALYIQFFSDETVTAKGFRIQYRQGWGYSSFLFHSWVACLNRGSLNNLLKKFAPRHLKCGDDTLVARSEPQYIASPLFGLFNYFSNSYCVWILRAPTNMQVQLTLIFWEIESCCDNLLVLDGTTDKSPLLTYRRGRSLAPVNYTSSSGVLYVRFRSDSSYNFRGFNASFISVPSVPTTIPVTEFEECGENLQVPPTGHGFVVSPGYNQQHPSNLMCVWLLTTSSENRIRVWFGYISTETCCDWIKVRDGANANSPKIGVISGSPQFFPSYVSSGSILRIEFDSDEVANGKGFNFYYENYKPGNDAQTSTCGAKLTADVNRLQYFSTPNWPGTYDNDTLCIWVITAGFGQTVRLIILGAITEVFSDEIKVYEGDQPIEENRYATLTGKHAERYSFTSSGNQLTVVFDTDENHRNRLQAGGFRASYQAVFDKTSGLLGSLLSR</sequence>
<evidence type="ECO:0000313" key="6">
    <source>
        <dbReference type="EMBL" id="CAK8672554.1"/>
    </source>
</evidence>
<evidence type="ECO:0000256" key="1">
    <source>
        <dbReference type="ARBA" id="ARBA00022737"/>
    </source>
</evidence>
<name>A0ABP0EYJ4_CLALP</name>
<reference evidence="6 7" key="1">
    <citation type="submission" date="2024-02" db="EMBL/GenBank/DDBJ databases">
        <authorList>
            <person name="Daric V."/>
            <person name="Darras S."/>
        </authorList>
    </citation>
    <scope>NUCLEOTIDE SEQUENCE [LARGE SCALE GENOMIC DNA]</scope>
</reference>
<keyword evidence="4" id="KW-0732">Signal</keyword>
<feature type="domain" description="CUB" evidence="5">
    <location>
        <begin position="170"/>
        <end position="283"/>
    </location>
</feature>
<dbReference type="Gene3D" id="2.60.120.290">
    <property type="entry name" value="Spermadhesin, CUB domain"/>
    <property type="match status" value="4"/>
</dbReference>
<evidence type="ECO:0000256" key="2">
    <source>
        <dbReference type="ARBA" id="ARBA00023157"/>
    </source>
</evidence>
<keyword evidence="1" id="KW-0677">Repeat</keyword>